<dbReference type="AlphaFoldDB" id="A0A8B8GAR5"/>
<protein>
    <submittedName>
        <fullName evidence="2">Uncharacterized protein LOC112690138</fullName>
    </submittedName>
</protein>
<proteinExistence type="predicted"/>
<gene>
    <name evidence="2" type="primary">LOC112690138</name>
</gene>
<sequence>MSVEENVILANVHFNYLMKANWSPALDDLKKCFSNWSVDLDCLNNYKTLEKHEKNKLKQIRQHNIELLMNLISYYVLKTDNGFSSNDLLILAKLSLDENDEIAFISFNDYLWSIYTDFELGKLIINVFLPIQNNLMKKLYTYLAFKLYLSLLGVISTKTFPYYLKDWFVHDIIVKSYFCQKPFKTYKTVIKLLEHVVIILDLYQDEENLNSMYNFYYSVSNMLPFTIDGLKISDIVDEWRARLQLLHIKRLVYNQLNYINRDIDIIEPDE</sequence>
<dbReference type="GeneID" id="112690138"/>
<evidence type="ECO:0000313" key="1">
    <source>
        <dbReference type="Proteomes" id="UP000694846"/>
    </source>
</evidence>
<dbReference type="Proteomes" id="UP000694846">
    <property type="component" value="Unplaced"/>
</dbReference>
<name>A0A8B8GAR5_9HEMI</name>
<organism evidence="1 2">
    <name type="scientific">Sipha flava</name>
    <name type="common">yellow sugarcane aphid</name>
    <dbReference type="NCBI Taxonomy" id="143950"/>
    <lineage>
        <taxon>Eukaryota</taxon>
        <taxon>Metazoa</taxon>
        <taxon>Ecdysozoa</taxon>
        <taxon>Arthropoda</taxon>
        <taxon>Hexapoda</taxon>
        <taxon>Insecta</taxon>
        <taxon>Pterygota</taxon>
        <taxon>Neoptera</taxon>
        <taxon>Paraneoptera</taxon>
        <taxon>Hemiptera</taxon>
        <taxon>Sternorrhyncha</taxon>
        <taxon>Aphidomorpha</taxon>
        <taxon>Aphidoidea</taxon>
        <taxon>Aphididae</taxon>
        <taxon>Sipha</taxon>
    </lineage>
</organism>
<evidence type="ECO:0000313" key="2">
    <source>
        <dbReference type="RefSeq" id="XP_025419860.1"/>
    </source>
</evidence>
<keyword evidence="1" id="KW-1185">Reference proteome</keyword>
<dbReference type="RefSeq" id="XP_025419860.1">
    <property type="nucleotide sequence ID" value="XM_025564075.1"/>
</dbReference>
<reference evidence="2" key="1">
    <citation type="submission" date="2025-08" db="UniProtKB">
        <authorList>
            <consortium name="RefSeq"/>
        </authorList>
    </citation>
    <scope>IDENTIFICATION</scope>
    <source>
        <tissue evidence="2">Whole body</tissue>
    </source>
</reference>
<accession>A0A8B8GAR5</accession>